<keyword evidence="1" id="KW-1133">Transmembrane helix</keyword>
<dbReference type="Pfam" id="PF11193">
    <property type="entry name" value="DUF2812"/>
    <property type="match status" value="1"/>
</dbReference>
<dbReference type="EMBL" id="JACSNX010000003">
    <property type="protein sequence ID" value="MBM6850650.1"/>
    <property type="molecule type" value="Genomic_DNA"/>
</dbReference>
<evidence type="ECO:0000256" key="1">
    <source>
        <dbReference type="SAM" id="Phobius"/>
    </source>
</evidence>
<dbReference type="Proteomes" id="UP000719500">
    <property type="component" value="Unassembled WGS sequence"/>
</dbReference>
<name>A0ABS2FTP4_9FIRM</name>
<organism evidence="2 3">
    <name type="scientific">Oscillibacter valericigenes</name>
    <dbReference type="NCBI Taxonomy" id="351091"/>
    <lineage>
        <taxon>Bacteria</taxon>
        <taxon>Bacillati</taxon>
        <taxon>Bacillota</taxon>
        <taxon>Clostridia</taxon>
        <taxon>Eubacteriales</taxon>
        <taxon>Oscillospiraceae</taxon>
        <taxon>Oscillibacter</taxon>
    </lineage>
</organism>
<sequence length="377" mass="43711">MIKLMPGYVEDVAAWQARLEDLAAKGWFYVPSWILFRFASFERGRPKTVRYRLEPAAKKEGCPDWERRETYRALGWEYVDTIGKTMHLWRCDDPEAPELHTDPETEARAYDRFSRQERISRYLSWGILALFAGLLAFALYVSGGTYFAYLVGSWQPLWYLAAGVSFFGTSFFMARWQTRVLRRTLRTMRAGVEAPRRRPYRLACGLALVMDLLWVFYVIALGYNGVHSSRRTFRPISYYLTYYDESVPYVEVSQDGEVVASPQENWLTSEQWWTIEDYTEGRRYYRYSEALYYRLRFPSLADDLADSLLAQYGDDYAVTETEYPGLDGVWTGAAVDGDQYMLLRLGDQVWSVEADTDAPLADLLPQYAAAMAEARQG</sequence>
<keyword evidence="3" id="KW-1185">Reference proteome</keyword>
<keyword evidence="1" id="KW-0812">Transmembrane</keyword>
<feature type="transmembrane region" description="Helical" evidence="1">
    <location>
        <begin position="157"/>
        <end position="178"/>
    </location>
</feature>
<feature type="transmembrane region" description="Helical" evidence="1">
    <location>
        <begin position="199"/>
        <end position="223"/>
    </location>
</feature>
<proteinExistence type="predicted"/>
<dbReference type="InterPro" id="IPR021359">
    <property type="entry name" value="DUF2812"/>
</dbReference>
<protein>
    <submittedName>
        <fullName evidence="2">DUF2812 domain-containing protein</fullName>
    </submittedName>
</protein>
<accession>A0ABS2FTP4</accession>
<evidence type="ECO:0000313" key="2">
    <source>
        <dbReference type="EMBL" id="MBM6850650.1"/>
    </source>
</evidence>
<gene>
    <name evidence="2" type="ORF">H9X91_04250</name>
</gene>
<evidence type="ECO:0000313" key="3">
    <source>
        <dbReference type="Proteomes" id="UP000719500"/>
    </source>
</evidence>
<feature type="transmembrane region" description="Helical" evidence="1">
    <location>
        <begin position="122"/>
        <end position="151"/>
    </location>
</feature>
<keyword evidence="1" id="KW-0472">Membrane</keyword>
<dbReference type="RefSeq" id="WP_204802856.1">
    <property type="nucleotide sequence ID" value="NZ_JACSNX010000003.1"/>
</dbReference>
<reference evidence="2 3" key="1">
    <citation type="journal article" date="2021" name="Sci. Rep.">
        <title>The distribution of antibiotic resistance genes in chicken gut microbiota commensals.</title>
        <authorList>
            <person name="Juricova H."/>
            <person name="Matiasovicova J."/>
            <person name="Kubasova T."/>
            <person name="Cejkova D."/>
            <person name="Rychlik I."/>
        </authorList>
    </citation>
    <scope>NUCLEOTIDE SEQUENCE [LARGE SCALE GENOMIC DNA]</scope>
    <source>
        <strain evidence="2 3">An411</strain>
    </source>
</reference>
<comment type="caution">
    <text evidence="2">The sequence shown here is derived from an EMBL/GenBank/DDBJ whole genome shotgun (WGS) entry which is preliminary data.</text>
</comment>